<gene>
    <name evidence="2" type="ORF">DW663_05555</name>
</gene>
<keyword evidence="1" id="KW-1133">Transmembrane helix</keyword>
<feature type="transmembrane region" description="Helical" evidence="1">
    <location>
        <begin position="230"/>
        <end position="247"/>
    </location>
</feature>
<evidence type="ECO:0000256" key="1">
    <source>
        <dbReference type="SAM" id="Phobius"/>
    </source>
</evidence>
<feature type="transmembrane region" description="Helical" evidence="1">
    <location>
        <begin position="141"/>
        <end position="158"/>
    </location>
</feature>
<dbReference type="PANTHER" id="PTHR30354:SF7">
    <property type="entry name" value="BLL7963 PROTEIN"/>
    <property type="match status" value="1"/>
</dbReference>
<organism evidence="2 3">
    <name type="scientific">Fusobacterium mortiferum</name>
    <dbReference type="NCBI Taxonomy" id="850"/>
    <lineage>
        <taxon>Bacteria</taxon>
        <taxon>Fusobacteriati</taxon>
        <taxon>Fusobacteriota</taxon>
        <taxon>Fusobacteriia</taxon>
        <taxon>Fusobacteriales</taxon>
        <taxon>Fusobacteriaceae</taxon>
        <taxon>Fusobacterium</taxon>
    </lineage>
</organism>
<feature type="transmembrane region" description="Helical" evidence="1">
    <location>
        <begin position="99"/>
        <end position="129"/>
    </location>
</feature>
<dbReference type="EMBL" id="QRHL01000006">
    <property type="protein sequence ID" value="RHF72988.1"/>
    <property type="molecule type" value="Genomic_DNA"/>
</dbReference>
<proteinExistence type="predicted"/>
<dbReference type="PANTHER" id="PTHR30354">
    <property type="entry name" value="GNT FAMILY GLUCONATE TRANSPORTER"/>
    <property type="match status" value="1"/>
</dbReference>
<accession>A0A414PWN2</accession>
<dbReference type="AlphaFoldDB" id="A0A414PWN2"/>
<dbReference type="RefSeq" id="WP_118126863.1">
    <property type="nucleotide sequence ID" value="NZ_JAQEHD010000038.1"/>
</dbReference>
<dbReference type="InterPro" id="IPR003474">
    <property type="entry name" value="Glcn_transporter"/>
</dbReference>
<sequence>MLGILIGLILLVFLSYRGYSIIWVAPVSALVVALLGFGFDGNKLLDSYIINYMGSLAAFTQSWFPLFFLGAVFGKLMDVTGSAKAVAHLLVKLIGAKRALLSVIVSCAVLTYGGVSLFVVVFAIYPLAISLFREANLPRRLIPGAIALGAFTFTMTAFPGSPQLNNIIAGRYFNTTPYAAPILGIVGGLIMLGCGYFYLIWKQNKLIKNGETFTEPEGEIVEQNIELPNAYLSILPLLVVVISLYILSKIGMAITPASILSLLCGNIAVVILNLKKSNLFTKALNDGANGAVIAILNTAAAVGFGGVVKIVPGFQTLTDLLLGLKASPLISEALAVTLLAGATGSSSGGMGIALEALAPQYIQIAATSGMNIEVFHRIATIASGGLDSLPHCGAVLTLLAVTKMTHKDSYNDIGMVTCVIPIIALVVTIILGMIGVV</sequence>
<evidence type="ECO:0000313" key="3">
    <source>
        <dbReference type="Proteomes" id="UP000284676"/>
    </source>
</evidence>
<comment type="caution">
    <text evidence="2">The sequence shown here is derived from an EMBL/GenBank/DDBJ whole genome shotgun (WGS) entry which is preliminary data.</text>
</comment>
<protein>
    <submittedName>
        <fullName evidence="2">GntP family permease</fullName>
    </submittedName>
</protein>
<feature type="transmembrane region" description="Helical" evidence="1">
    <location>
        <begin position="20"/>
        <end position="37"/>
    </location>
</feature>
<dbReference type="GO" id="GO:0005886">
    <property type="term" value="C:plasma membrane"/>
    <property type="evidence" value="ECO:0007669"/>
    <property type="project" value="TreeGrafter"/>
</dbReference>
<dbReference type="Proteomes" id="UP000284676">
    <property type="component" value="Unassembled WGS sequence"/>
</dbReference>
<feature type="transmembrane region" description="Helical" evidence="1">
    <location>
        <begin position="178"/>
        <end position="199"/>
    </location>
</feature>
<dbReference type="GO" id="GO:0015128">
    <property type="term" value="F:gluconate transmembrane transporter activity"/>
    <property type="evidence" value="ECO:0007669"/>
    <property type="project" value="InterPro"/>
</dbReference>
<feature type="transmembrane region" description="Helical" evidence="1">
    <location>
        <begin position="49"/>
        <end position="73"/>
    </location>
</feature>
<feature type="transmembrane region" description="Helical" evidence="1">
    <location>
        <begin position="253"/>
        <end position="274"/>
    </location>
</feature>
<reference evidence="2 3" key="1">
    <citation type="submission" date="2018-08" db="EMBL/GenBank/DDBJ databases">
        <title>A genome reference for cultivated species of the human gut microbiota.</title>
        <authorList>
            <person name="Zou Y."/>
            <person name="Xue W."/>
            <person name="Luo G."/>
        </authorList>
    </citation>
    <scope>NUCLEOTIDE SEQUENCE [LARGE SCALE GENOMIC DNA]</scope>
    <source>
        <strain evidence="2 3">AM25-1</strain>
    </source>
</reference>
<keyword evidence="1" id="KW-0812">Transmembrane</keyword>
<keyword evidence="1" id="KW-0472">Membrane</keyword>
<evidence type="ECO:0000313" key="2">
    <source>
        <dbReference type="EMBL" id="RHF72988.1"/>
    </source>
</evidence>
<feature type="transmembrane region" description="Helical" evidence="1">
    <location>
        <begin position="413"/>
        <end position="436"/>
    </location>
</feature>
<name>A0A414PWN2_FUSMR</name>